<dbReference type="PANTHER" id="PTHR21028">
    <property type="entry name" value="SI:CH211-156B7.4"/>
    <property type="match status" value="1"/>
</dbReference>
<proteinExistence type="predicted"/>
<protein>
    <recommendedName>
        <fullName evidence="1">CYTH domain-containing protein</fullName>
    </recommendedName>
</protein>
<feature type="domain" description="CYTH" evidence="1">
    <location>
        <begin position="1"/>
        <end position="176"/>
    </location>
</feature>
<dbReference type="CDD" id="cd07890">
    <property type="entry name" value="CYTH-like_AC_IV-like"/>
    <property type="match status" value="1"/>
</dbReference>
<dbReference type="NCBIfam" id="TIGR00318">
    <property type="entry name" value="cyaB"/>
    <property type="match status" value="1"/>
</dbReference>
<dbReference type="PANTHER" id="PTHR21028:SF2">
    <property type="entry name" value="CYTH DOMAIN-CONTAINING PROTEIN"/>
    <property type="match status" value="1"/>
</dbReference>
<dbReference type="FunCoup" id="A0A7M7G1D1">
    <property type="interactions" value="1"/>
</dbReference>
<dbReference type="OrthoDB" id="6159137at2759"/>
<dbReference type="Gene3D" id="2.40.320.10">
    <property type="entry name" value="Hypothetical Protein Pfu-838710-001"/>
    <property type="match status" value="1"/>
</dbReference>
<evidence type="ECO:0000313" key="3">
    <source>
        <dbReference type="Proteomes" id="UP000002358"/>
    </source>
</evidence>
<dbReference type="InParanoid" id="A0A7M7G1D1"/>
<dbReference type="PROSITE" id="PS51707">
    <property type="entry name" value="CYTH"/>
    <property type="match status" value="1"/>
</dbReference>
<keyword evidence="3" id="KW-1185">Reference proteome</keyword>
<name>A0A7M7G1D1_NASVI</name>
<dbReference type="EnsemblMetazoa" id="XM_001599922">
    <property type="protein sequence ID" value="XP_001599972"/>
    <property type="gene ID" value="LOC100113687"/>
</dbReference>
<organism evidence="2 3">
    <name type="scientific">Nasonia vitripennis</name>
    <name type="common">Parasitic wasp</name>
    <dbReference type="NCBI Taxonomy" id="7425"/>
    <lineage>
        <taxon>Eukaryota</taxon>
        <taxon>Metazoa</taxon>
        <taxon>Ecdysozoa</taxon>
        <taxon>Arthropoda</taxon>
        <taxon>Hexapoda</taxon>
        <taxon>Insecta</taxon>
        <taxon>Pterygota</taxon>
        <taxon>Neoptera</taxon>
        <taxon>Endopterygota</taxon>
        <taxon>Hymenoptera</taxon>
        <taxon>Apocrita</taxon>
        <taxon>Proctotrupomorpha</taxon>
        <taxon>Chalcidoidea</taxon>
        <taxon>Pteromalidae</taxon>
        <taxon>Pteromalinae</taxon>
        <taxon>Nasonia</taxon>
    </lineage>
</organism>
<sequence>MKNVEIKAKVDNIDHVEEKAKKLSDTPLVVIDQHDIFFHVPSNQAACGGRLKLRQFKDGTGELIYYERPDVTGPKTSTYSMVKLDEERRRNLRVVLTQSNGVLGTIEKTRNLYMVGQTRIHIDRVLGLGNFLELEVVLNDGDDPKIGEEIAKNLMKDLGISENSLLSGAYMDMVLRN</sequence>
<accession>A0A7M7G1D1</accession>
<dbReference type="Proteomes" id="UP000002358">
    <property type="component" value="Chromosome 2"/>
</dbReference>
<dbReference type="SUPFAM" id="SSF55154">
    <property type="entry name" value="CYTH-like phosphatases"/>
    <property type="match status" value="1"/>
</dbReference>
<reference evidence="2" key="1">
    <citation type="submission" date="2021-01" db="UniProtKB">
        <authorList>
            <consortium name="EnsemblMetazoa"/>
        </authorList>
    </citation>
    <scope>IDENTIFICATION</scope>
</reference>
<dbReference type="GO" id="GO:0016462">
    <property type="term" value="F:pyrophosphatase activity"/>
    <property type="evidence" value="ECO:0007669"/>
    <property type="project" value="UniProtKB-ARBA"/>
</dbReference>
<dbReference type="KEGG" id="nvi:100113687"/>
<evidence type="ECO:0000259" key="1">
    <source>
        <dbReference type="PROSITE" id="PS51707"/>
    </source>
</evidence>
<dbReference type="AlphaFoldDB" id="A0A7M7G1D1"/>
<dbReference type="InterPro" id="IPR033469">
    <property type="entry name" value="CYTH-like_dom_sf"/>
</dbReference>
<dbReference type="InterPro" id="IPR023577">
    <property type="entry name" value="CYTH_domain"/>
</dbReference>
<dbReference type="SMART" id="SM01118">
    <property type="entry name" value="CYTH"/>
    <property type="match status" value="1"/>
</dbReference>
<dbReference type="SMR" id="A0A7M7G1D1"/>
<dbReference type="Pfam" id="PF01928">
    <property type="entry name" value="CYTH"/>
    <property type="match status" value="1"/>
</dbReference>
<gene>
    <name evidence="2" type="primary">100113687</name>
</gene>
<dbReference type="InterPro" id="IPR008173">
    <property type="entry name" value="Adenylyl_cyclase_CyaB"/>
</dbReference>
<dbReference type="OMA" id="TRIHMDE"/>
<evidence type="ECO:0000313" key="2">
    <source>
        <dbReference type="EnsemblMetazoa" id="XP_001599972"/>
    </source>
</evidence>